<sequence>MSSLPPPAAHLNNKPRRGGRPPISSRRLPVGINFPRALDKLSSPRLFPVRLPNAIVSAKASIADVPDDVHLRHLGSIGARVAKGRVCSQLNFRPTSYRIIAKPSEPNYSTRID</sequence>
<evidence type="ECO:0000313" key="2">
    <source>
        <dbReference type="EMBL" id="GBP43860.1"/>
    </source>
</evidence>
<name>A0A4C1VZ45_EUMVA</name>
<dbReference type="EMBL" id="BGZK01000443">
    <property type="protein sequence ID" value="GBP43860.1"/>
    <property type="molecule type" value="Genomic_DNA"/>
</dbReference>
<accession>A0A4C1VZ45</accession>
<dbReference type="AlphaFoldDB" id="A0A4C1VZ45"/>
<organism evidence="2 3">
    <name type="scientific">Eumeta variegata</name>
    <name type="common">Bagworm moth</name>
    <name type="synonym">Eumeta japonica</name>
    <dbReference type="NCBI Taxonomy" id="151549"/>
    <lineage>
        <taxon>Eukaryota</taxon>
        <taxon>Metazoa</taxon>
        <taxon>Ecdysozoa</taxon>
        <taxon>Arthropoda</taxon>
        <taxon>Hexapoda</taxon>
        <taxon>Insecta</taxon>
        <taxon>Pterygota</taxon>
        <taxon>Neoptera</taxon>
        <taxon>Endopterygota</taxon>
        <taxon>Lepidoptera</taxon>
        <taxon>Glossata</taxon>
        <taxon>Ditrysia</taxon>
        <taxon>Tineoidea</taxon>
        <taxon>Psychidae</taxon>
        <taxon>Oiketicinae</taxon>
        <taxon>Eumeta</taxon>
    </lineage>
</organism>
<dbReference type="Proteomes" id="UP000299102">
    <property type="component" value="Unassembled WGS sequence"/>
</dbReference>
<gene>
    <name evidence="2" type="ORF">EVAR_82292_1</name>
</gene>
<proteinExistence type="predicted"/>
<feature type="region of interest" description="Disordered" evidence="1">
    <location>
        <begin position="1"/>
        <end position="27"/>
    </location>
</feature>
<evidence type="ECO:0000256" key="1">
    <source>
        <dbReference type="SAM" id="MobiDB-lite"/>
    </source>
</evidence>
<reference evidence="2 3" key="1">
    <citation type="journal article" date="2019" name="Commun. Biol.">
        <title>The bagworm genome reveals a unique fibroin gene that provides high tensile strength.</title>
        <authorList>
            <person name="Kono N."/>
            <person name="Nakamura H."/>
            <person name="Ohtoshi R."/>
            <person name="Tomita M."/>
            <person name="Numata K."/>
            <person name="Arakawa K."/>
        </authorList>
    </citation>
    <scope>NUCLEOTIDE SEQUENCE [LARGE SCALE GENOMIC DNA]</scope>
</reference>
<protein>
    <submittedName>
        <fullName evidence="2">Uncharacterized protein</fullName>
    </submittedName>
</protein>
<comment type="caution">
    <text evidence="2">The sequence shown here is derived from an EMBL/GenBank/DDBJ whole genome shotgun (WGS) entry which is preliminary data.</text>
</comment>
<evidence type="ECO:0000313" key="3">
    <source>
        <dbReference type="Proteomes" id="UP000299102"/>
    </source>
</evidence>
<keyword evidence="3" id="KW-1185">Reference proteome</keyword>